<accession>A0A6M8HZV3</accession>
<proteinExistence type="predicted"/>
<evidence type="ECO:0000259" key="1">
    <source>
        <dbReference type="Pfam" id="PF13154"/>
    </source>
</evidence>
<dbReference type="RefSeq" id="WP_171837710.1">
    <property type="nucleotide sequence ID" value="NZ_CP053711.1"/>
</dbReference>
<feature type="domain" description="DUF3991" evidence="1">
    <location>
        <begin position="129"/>
        <end position="196"/>
    </location>
</feature>
<keyword evidence="2" id="KW-0614">Plasmid</keyword>
<dbReference type="CDD" id="cd00188">
    <property type="entry name" value="TOPRIM"/>
    <property type="match status" value="1"/>
</dbReference>
<dbReference type="Pfam" id="PF13155">
    <property type="entry name" value="Toprim_2"/>
    <property type="match status" value="1"/>
</dbReference>
<dbReference type="KEGG" id="lck:HN018_25965"/>
<dbReference type="EMBL" id="CP053711">
    <property type="protein sequence ID" value="QKE93611.1"/>
    <property type="molecule type" value="Genomic_DNA"/>
</dbReference>
<gene>
    <name evidence="2" type="ORF">HN018_25965</name>
</gene>
<protein>
    <submittedName>
        <fullName evidence="2">DUF3991 domain-containing protein</fullName>
    </submittedName>
</protein>
<dbReference type="Proteomes" id="UP000500767">
    <property type="component" value="Plasmid unnamed4"/>
</dbReference>
<dbReference type="AlphaFoldDB" id="A0A6M8HZV3"/>
<evidence type="ECO:0000313" key="3">
    <source>
        <dbReference type="Proteomes" id="UP000500767"/>
    </source>
</evidence>
<geneLocation type="plasmid" evidence="2 3">
    <name>unnamed4</name>
</geneLocation>
<organism evidence="2 3">
    <name type="scientific">Lichenicola cladoniae</name>
    <dbReference type="NCBI Taxonomy" id="1484109"/>
    <lineage>
        <taxon>Bacteria</taxon>
        <taxon>Pseudomonadati</taxon>
        <taxon>Pseudomonadota</taxon>
        <taxon>Alphaproteobacteria</taxon>
        <taxon>Acetobacterales</taxon>
        <taxon>Acetobacteraceae</taxon>
        <taxon>Lichenicola</taxon>
    </lineage>
</organism>
<reference evidence="2 3" key="1">
    <citation type="journal article" date="2014" name="World J. Microbiol. Biotechnol.">
        <title>Biodiversity and physiological characteristics of Antarctic and Arctic lichens-associated bacteria.</title>
        <authorList>
            <person name="Lee Y.M."/>
            <person name="Kim E.H."/>
            <person name="Lee H.K."/>
            <person name="Hong S.G."/>
        </authorList>
    </citation>
    <scope>NUCLEOTIDE SEQUENCE [LARGE SCALE GENOMIC DNA]</scope>
    <source>
        <strain evidence="2 3">PAMC 26569</strain>
        <plasmid evidence="2">unnamed4</plasmid>
    </source>
</reference>
<evidence type="ECO:0000313" key="2">
    <source>
        <dbReference type="EMBL" id="QKE93611.1"/>
    </source>
</evidence>
<dbReference type="InterPro" id="IPR025054">
    <property type="entry name" value="DUF3991"/>
</dbReference>
<sequence>MTTDQDELAELRQRVDCRTVLERGGWEMDGKESSRRAVKYRQGAGRIVIVTHEGKGWFDPLDDKRGDVIALAQHVWGGTLGHARKNLRPLAGIAPKLVPLRQGADVVPIEGDKLWHQARQLRQGSQAWAYLTEQRGLPSATIERALQVGALREGICGTLWAQHQGVSGQITGWEMRGPSYKGFSKGGTKTLFWLGHPPVANRLVVTESAIDAMSLASIENWPDGTLYASTGGGFGPSTEGALRGSLPQHAKLVAATDRGIGGELLATRLEELAGCCGVAFDRLLPESEDWNEQIKGGQR</sequence>
<name>A0A6M8HZV3_9PROT</name>
<dbReference type="SUPFAM" id="SSF56731">
    <property type="entry name" value="DNA primase core"/>
    <property type="match status" value="1"/>
</dbReference>
<keyword evidence="3" id="KW-1185">Reference proteome</keyword>
<dbReference type="Pfam" id="PF13154">
    <property type="entry name" value="DUF3991"/>
    <property type="match status" value="1"/>
</dbReference>